<gene>
    <name evidence="5" type="ORF">IFM89_029584</name>
</gene>
<reference evidence="5 6" key="1">
    <citation type="submission" date="2020-10" db="EMBL/GenBank/DDBJ databases">
        <title>The Coptis chinensis genome and diversification of protoberbering-type alkaloids.</title>
        <authorList>
            <person name="Wang B."/>
            <person name="Shu S."/>
            <person name="Song C."/>
            <person name="Liu Y."/>
        </authorList>
    </citation>
    <scope>NUCLEOTIDE SEQUENCE [LARGE SCALE GENOMIC DNA]</scope>
    <source>
        <strain evidence="5">HL-2020</strain>
        <tissue evidence="5">Leaf</tissue>
    </source>
</reference>
<feature type="domain" description="RRM" evidence="4">
    <location>
        <begin position="1"/>
        <end position="49"/>
    </location>
</feature>
<proteinExistence type="predicted"/>
<protein>
    <recommendedName>
        <fullName evidence="4">RRM domain-containing protein</fullName>
    </recommendedName>
</protein>
<dbReference type="SUPFAM" id="SSF54928">
    <property type="entry name" value="RNA-binding domain, RBD"/>
    <property type="match status" value="1"/>
</dbReference>
<evidence type="ECO:0000256" key="2">
    <source>
        <dbReference type="PROSITE-ProRule" id="PRU00176"/>
    </source>
</evidence>
<dbReference type="PROSITE" id="PS50102">
    <property type="entry name" value="RRM"/>
    <property type="match status" value="1"/>
</dbReference>
<evidence type="ECO:0000256" key="3">
    <source>
        <dbReference type="SAM" id="MobiDB-lite"/>
    </source>
</evidence>
<keyword evidence="6" id="KW-1185">Reference proteome</keyword>
<evidence type="ECO:0000259" key="4">
    <source>
        <dbReference type="PROSITE" id="PS50102"/>
    </source>
</evidence>
<dbReference type="Proteomes" id="UP000631114">
    <property type="component" value="Unassembled WGS sequence"/>
</dbReference>
<dbReference type="InterPro" id="IPR012677">
    <property type="entry name" value="Nucleotide-bd_a/b_plait_sf"/>
</dbReference>
<dbReference type="InterPro" id="IPR000504">
    <property type="entry name" value="RRM_dom"/>
</dbReference>
<dbReference type="Pfam" id="PF00076">
    <property type="entry name" value="RRM_1"/>
    <property type="match status" value="1"/>
</dbReference>
<organism evidence="5 6">
    <name type="scientific">Coptis chinensis</name>
    <dbReference type="NCBI Taxonomy" id="261450"/>
    <lineage>
        <taxon>Eukaryota</taxon>
        <taxon>Viridiplantae</taxon>
        <taxon>Streptophyta</taxon>
        <taxon>Embryophyta</taxon>
        <taxon>Tracheophyta</taxon>
        <taxon>Spermatophyta</taxon>
        <taxon>Magnoliopsida</taxon>
        <taxon>Ranunculales</taxon>
        <taxon>Ranunculaceae</taxon>
        <taxon>Coptidoideae</taxon>
        <taxon>Coptis</taxon>
    </lineage>
</organism>
<feature type="compositionally biased region" description="Basic and acidic residues" evidence="3">
    <location>
        <begin position="51"/>
        <end position="62"/>
    </location>
</feature>
<dbReference type="InterPro" id="IPR052462">
    <property type="entry name" value="SLIRP/GR-RBP-like"/>
</dbReference>
<dbReference type="InterPro" id="IPR035979">
    <property type="entry name" value="RBD_domain_sf"/>
</dbReference>
<evidence type="ECO:0000313" key="6">
    <source>
        <dbReference type="Proteomes" id="UP000631114"/>
    </source>
</evidence>
<accession>A0A835H1S0</accession>
<sequence>MVIYERDSGRSRGFGFITFTTMRDAQSALDAMNEVEVEGRPLRLNLVGENADPRSQETKAEAETDDNATAMQSASAVYCVLNGRCEV</sequence>
<dbReference type="AlphaFoldDB" id="A0A835H1S0"/>
<dbReference type="Gene3D" id="3.30.70.330">
    <property type="match status" value="1"/>
</dbReference>
<dbReference type="EMBL" id="JADFTS010000009">
    <property type="protein sequence ID" value="KAF9589968.1"/>
    <property type="molecule type" value="Genomic_DNA"/>
</dbReference>
<keyword evidence="1 2" id="KW-0694">RNA-binding</keyword>
<dbReference type="OrthoDB" id="439808at2759"/>
<dbReference type="PANTHER" id="PTHR48027">
    <property type="entry name" value="HETEROGENEOUS NUCLEAR RIBONUCLEOPROTEIN 87F-RELATED"/>
    <property type="match status" value="1"/>
</dbReference>
<evidence type="ECO:0000256" key="1">
    <source>
        <dbReference type="ARBA" id="ARBA00022884"/>
    </source>
</evidence>
<dbReference type="GO" id="GO:0003723">
    <property type="term" value="F:RNA binding"/>
    <property type="evidence" value="ECO:0007669"/>
    <property type="project" value="UniProtKB-UniRule"/>
</dbReference>
<evidence type="ECO:0000313" key="5">
    <source>
        <dbReference type="EMBL" id="KAF9589968.1"/>
    </source>
</evidence>
<comment type="caution">
    <text evidence="5">The sequence shown here is derived from an EMBL/GenBank/DDBJ whole genome shotgun (WGS) entry which is preliminary data.</text>
</comment>
<feature type="region of interest" description="Disordered" evidence="3">
    <location>
        <begin position="46"/>
        <end position="68"/>
    </location>
</feature>
<name>A0A835H1S0_9MAGN</name>